<dbReference type="Proteomes" id="UP001140074">
    <property type="component" value="Unassembled WGS sequence"/>
</dbReference>
<dbReference type="EMBL" id="JANBUY010000232">
    <property type="protein sequence ID" value="KAJ2861302.1"/>
    <property type="molecule type" value="Genomic_DNA"/>
</dbReference>
<sequence length="195" mass="22059">MDSDADTPNDLDEYDDYSFSSLVTQFYSLSNKFDYLPLKSSMLMELQASTFHELVHFTFQDYGDTDASNVWAMLVAQRSAATLRYLSVFVLTHIDLSDLVLGSDGGYISYPRLITLNLNPYGSRLDIVISVTPGVILFPSLLHLIFAGDYPFSDDALFRGNAKTLQQLGLHPDKELRDILRRHNVFTPISHPDLR</sequence>
<reference evidence="1" key="1">
    <citation type="submission" date="2022-07" db="EMBL/GenBank/DDBJ databases">
        <title>Phylogenomic reconstructions and comparative analyses of Kickxellomycotina fungi.</title>
        <authorList>
            <person name="Reynolds N.K."/>
            <person name="Stajich J.E."/>
            <person name="Barry K."/>
            <person name="Grigoriev I.V."/>
            <person name="Crous P."/>
            <person name="Smith M.E."/>
        </authorList>
    </citation>
    <scope>NUCLEOTIDE SEQUENCE</scope>
    <source>
        <strain evidence="1">RSA 476</strain>
    </source>
</reference>
<comment type="caution">
    <text evidence="1">The sequence shown here is derived from an EMBL/GenBank/DDBJ whole genome shotgun (WGS) entry which is preliminary data.</text>
</comment>
<gene>
    <name evidence="1" type="ORF">GGH94_004991</name>
</gene>
<dbReference type="AlphaFoldDB" id="A0A9W8IH12"/>
<keyword evidence="2" id="KW-1185">Reference proteome</keyword>
<evidence type="ECO:0000313" key="1">
    <source>
        <dbReference type="EMBL" id="KAJ2861302.1"/>
    </source>
</evidence>
<organism evidence="1 2">
    <name type="scientific">Coemansia aciculifera</name>
    <dbReference type="NCBI Taxonomy" id="417176"/>
    <lineage>
        <taxon>Eukaryota</taxon>
        <taxon>Fungi</taxon>
        <taxon>Fungi incertae sedis</taxon>
        <taxon>Zoopagomycota</taxon>
        <taxon>Kickxellomycotina</taxon>
        <taxon>Kickxellomycetes</taxon>
        <taxon>Kickxellales</taxon>
        <taxon>Kickxellaceae</taxon>
        <taxon>Coemansia</taxon>
    </lineage>
</organism>
<protein>
    <submittedName>
        <fullName evidence="1">Uncharacterized protein</fullName>
    </submittedName>
</protein>
<name>A0A9W8IH12_9FUNG</name>
<evidence type="ECO:0000313" key="2">
    <source>
        <dbReference type="Proteomes" id="UP001140074"/>
    </source>
</evidence>
<proteinExistence type="predicted"/>
<accession>A0A9W8IH12</accession>